<reference evidence="1 2" key="1">
    <citation type="submission" date="2019-11" db="EMBL/GenBank/DDBJ databases">
        <authorList>
            <person name="Zhang J."/>
            <person name="Sun C."/>
        </authorList>
    </citation>
    <scope>NUCLEOTIDE SEQUENCE [LARGE SCALE GENOMIC DNA]</scope>
    <source>
        <strain evidence="2">sp2</strain>
    </source>
</reference>
<dbReference type="KEGG" id="ghl:GM160_05080"/>
<sequence>MSRRSLCGSLHSGGSRRFFEAPMALSELDQRRIEKQVGEFVEARRPPADIRPQIDIGYRLDNQAVELFERRRSMRGHRIEEEFARLVYVKSRDVWKLYWKRADLRWQRYTPFPESTRLDVLLQEIDEDPNACFFG</sequence>
<name>A0A6I6CY54_9GAMM</name>
<dbReference type="EMBL" id="CP046415">
    <property type="protein sequence ID" value="QGT78320.1"/>
    <property type="molecule type" value="Genomic_DNA"/>
</dbReference>
<protein>
    <submittedName>
        <fullName evidence="1">DUF3024 domain-containing protein</fullName>
    </submittedName>
</protein>
<dbReference type="Pfam" id="PF11225">
    <property type="entry name" value="DUF3024"/>
    <property type="match status" value="1"/>
</dbReference>
<dbReference type="AlphaFoldDB" id="A0A6I6CY54"/>
<evidence type="ECO:0000313" key="1">
    <source>
        <dbReference type="EMBL" id="QGT78320.1"/>
    </source>
</evidence>
<evidence type="ECO:0000313" key="2">
    <source>
        <dbReference type="Proteomes" id="UP000427716"/>
    </source>
</evidence>
<accession>A0A6I6CY54</accession>
<dbReference type="Proteomes" id="UP000427716">
    <property type="component" value="Chromosome"/>
</dbReference>
<keyword evidence="2" id="KW-1185">Reference proteome</keyword>
<organism evidence="1 2">
    <name type="scientific">Guyparkeria halophila</name>
    <dbReference type="NCBI Taxonomy" id="47960"/>
    <lineage>
        <taxon>Bacteria</taxon>
        <taxon>Pseudomonadati</taxon>
        <taxon>Pseudomonadota</taxon>
        <taxon>Gammaproteobacteria</taxon>
        <taxon>Chromatiales</taxon>
        <taxon>Thioalkalibacteraceae</taxon>
        <taxon>Guyparkeria</taxon>
    </lineage>
</organism>
<gene>
    <name evidence="1" type="ORF">GM160_05080</name>
</gene>
<dbReference type="InterPro" id="IPR021388">
    <property type="entry name" value="DUF3024"/>
</dbReference>
<proteinExistence type="predicted"/>